<evidence type="ECO:0000313" key="5">
    <source>
        <dbReference type="EMBL" id="EML1473369.1"/>
    </source>
</evidence>
<dbReference type="InterPro" id="IPR005119">
    <property type="entry name" value="LysR_subst-bd"/>
</dbReference>
<accession>A0AAI9GNV4</accession>
<dbReference type="PROSITE" id="PS50931">
    <property type="entry name" value="HTH_LYSR"/>
    <property type="match status" value="1"/>
</dbReference>
<gene>
    <name evidence="5" type="ORF">QEG54_004167</name>
</gene>
<dbReference type="InterPro" id="IPR036390">
    <property type="entry name" value="WH_DNA-bd_sf"/>
</dbReference>
<dbReference type="EMBL" id="ABLOKC030000028">
    <property type="protein sequence ID" value="EML1473369.1"/>
    <property type="molecule type" value="Genomic_DNA"/>
</dbReference>
<dbReference type="PANTHER" id="PTHR30537">
    <property type="entry name" value="HTH-TYPE TRANSCRIPTIONAL REGULATOR"/>
    <property type="match status" value="1"/>
</dbReference>
<evidence type="ECO:0000256" key="2">
    <source>
        <dbReference type="ARBA" id="ARBA00023015"/>
    </source>
</evidence>
<dbReference type="RefSeq" id="WP_048275470.1">
    <property type="nucleotide sequence ID" value="NZ_CACVCI010000001.1"/>
</dbReference>
<dbReference type="SUPFAM" id="SSF53850">
    <property type="entry name" value="Periplasmic binding protein-like II"/>
    <property type="match status" value="1"/>
</dbReference>
<dbReference type="SUPFAM" id="SSF46785">
    <property type="entry name" value="Winged helix' DNA-binding domain"/>
    <property type="match status" value="1"/>
</dbReference>
<keyword evidence="4" id="KW-0804">Transcription</keyword>
<dbReference type="FunFam" id="1.10.10.10:FF:000001">
    <property type="entry name" value="LysR family transcriptional regulator"/>
    <property type="match status" value="1"/>
</dbReference>
<dbReference type="InterPro" id="IPR000847">
    <property type="entry name" value="LysR_HTH_N"/>
</dbReference>
<dbReference type="CDD" id="cd08422">
    <property type="entry name" value="PBP2_CrgA_like"/>
    <property type="match status" value="1"/>
</dbReference>
<evidence type="ECO:0000256" key="4">
    <source>
        <dbReference type="ARBA" id="ARBA00023163"/>
    </source>
</evidence>
<protein>
    <submittedName>
        <fullName evidence="5">LysR family transcriptional regulator</fullName>
    </submittedName>
</protein>
<dbReference type="Gene3D" id="3.40.190.290">
    <property type="match status" value="1"/>
</dbReference>
<keyword evidence="3" id="KW-0238">DNA-binding</keyword>
<keyword evidence="2" id="KW-0805">Transcription regulation</keyword>
<dbReference type="InterPro" id="IPR036388">
    <property type="entry name" value="WH-like_DNA-bd_sf"/>
</dbReference>
<reference evidence="5" key="1">
    <citation type="submission" date="2024-02" db="EMBL/GenBank/DDBJ databases">
        <authorList>
            <consortium name="Clinical and Environmental Microbiology Branch: Whole genome sequencing antimicrobial resistance pathogens in the healthcare setting"/>
        </authorList>
    </citation>
    <scope>NUCLEOTIDE SEQUENCE</scope>
    <source>
        <strain evidence="5">2021DK-00143</strain>
    </source>
</reference>
<dbReference type="AlphaFoldDB" id="A0AAI9GNV4"/>
<organism evidence="5">
    <name type="scientific">Pluralibacter gergoviae</name>
    <name type="common">Enterobacter gergoviae</name>
    <dbReference type="NCBI Taxonomy" id="61647"/>
    <lineage>
        <taxon>Bacteria</taxon>
        <taxon>Pseudomonadati</taxon>
        <taxon>Pseudomonadota</taxon>
        <taxon>Gammaproteobacteria</taxon>
        <taxon>Enterobacterales</taxon>
        <taxon>Enterobacteriaceae</taxon>
        <taxon>Pluralibacter</taxon>
    </lineage>
</organism>
<evidence type="ECO:0000256" key="1">
    <source>
        <dbReference type="ARBA" id="ARBA00009437"/>
    </source>
</evidence>
<comment type="caution">
    <text evidence="5">The sequence shown here is derived from an EMBL/GenBank/DDBJ whole genome shotgun (WGS) entry which is preliminary data.</text>
</comment>
<name>A0AAI9GNV4_PLUGE</name>
<sequence>MEKVDNLIPMAIFAQVVECLSFTDAAAALGISKSSVSRAISQLEETVGGRLLKRTTRRIEITELGIGYARYCASIVSELRASETFIKEYYQQPAGTLTLLAPVTFGTQHVVPALSQFLKNNIHARIDLDLSDKEIDIKESDYDLAIEVLQGTPAHEHAQFLCTIGWGLYATPDYLQRIGPINAPKDLPGRDYILFRGVARTVSLPFRREKQKFAINVESRFRSNNSIALITMALSGCGIAYLPTYAARASVGRGQLVRILPGWTMDEYKIWLLAKEKNSVTSAIKRFCDELRQHVAAAEHQ</sequence>
<dbReference type="Pfam" id="PF00126">
    <property type="entry name" value="HTH_1"/>
    <property type="match status" value="1"/>
</dbReference>
<evidence type="ECO:0000256" key="3">
    <source>
        <dbReference type="ARBA" id="ARBA00023125"/>
    </source>
</evidence>
<dbReference type="PANTHER" id="PTHR30537:SF35">
    <property type="entry name" value="TRANSCRIPTIONAL REGULATORY PROTEIN"/>
    <property type="match status" value="1"/>
</dbReference>
<dbReference type="GO" id="GO:0003700">
    <property type="term" value="F:DNA-binding transcription factor activity"/>
    <property type="evidence" value="ECO:0007669"/>
    <property type="project" value="InterPro"/>
</dbReference>
<dbReference type="InterPro" id="IPR058163">
    <property type="entry name" value="LysR-type_TF_proteobact-type"/>
</dbReference>
<dbReference type="GO" id="GO:0006351">
    <property type="term" value="P:DNA-templated transcription"/>
    <property type="evidence" value="ECO:0007669"/>
    <property type="project" value="TreeGrafter"/>
</dbReference>
<dbReference type="Pfam" id="PF03466">
    <property type="entry name" value="LysR_substrate"/>
    <property type="match status" value="1"/>
</dbReference>
<proteinExistence type="inferred from homology"/>
<comment type="similarity">
    <text evidence="1">Belongs to the LysR transcriptional regulatory family.</text>
</comment>
<dbReference type="Gene3D" id="1.10.10.10">
    <property type="entry name" value="Winged helix-like DNA-binding domain superfamily/Winged helix DNA-binding domain"/>
    <property type="match status" value="1"/>
</dbReference>
<dbReference type="GO" id="GO:0043565">
    <property type="term" value="F:sequence-specific DNA binding"/>
    <property type="evidence" value="ECO:0007669"/>
    <property type="project" value="TreeGrafter"/>
</dbReference>